<dbReference type="Proteomes" id="UP000235828">
    <property type="component" value="Chromosome B"/>
</dbReference>
<sequence>MKTIKQQLTLAFFACTLPNFVHANLFTDTPLQHAYQALATNQPRLAWQELNLALNQHTISSQHWQPIKREILSQTACGTALPLEVKLDTKLRLSVIKRSGLTSQGYQVRLSTEASPVREKILLTSPNGVVLLEGSLAASRQYQELESPELLHKPASGLFTLSVGDKQVTLLLSMDLLSMDRHTSWLTQSQQTNRAQVSLDLPAHIDGCPVAAASWQWFDKNYNMLGSKIPFQYAQENRPTALPIASKASYLSASVELVEFQQSIRIEYVQRLAIPYQ</sequence>
<feature type="chain" id="PRO_5014724902" description="DUF2861 domain-containing protein" evidence="1">
    <location>
        <begin position="24"/>
        <end position="277"/>
    </location>
</feature>
<dbReference type="RefSeq" id="WP_102524391.1">
    <property type="nucleotide sequence ID" value="NZ_LT960612.1"/>
</dbReference>
<dbReference type="OrthoDB" id="5914862at2"/>
<accession>A0A2N8ZJE0</accession>
<feature type="signal peptide" evidence="1">
    <location>
        <begin position="1"/>
        <end position="23"/>
    </location>
</feature>
<name>A0A2N8ZJE0_9VIBR</name>
<dbReference type="EMBL" id="LT960612">
    <property type="protein sequence ID" value="SON52044.1"/>
    <property type="molecule type" value="Genomic_DNA"/>
</dbReference>
<evidence type="ECO:0000313" key="3">
    <source>
        <dbReference type="Proteomes" id="UP000235828"/>
    </source>
</evidence>
<organism evidence="2 3">
    <name type="scientific">Vibrio tapetis subsp. tapetis</name>
    <dbReference type="NCBI Taxonomy" id="1671868"/>
    <lineage>
        <taxon>Bacteria</taxon>
        <taxon>Pseudomonadati</taxon>
        <taxon>Pseudomonadota</taxon>
        <taxon>Gammaproteobacteria</taxon>
        <taxon>Vibrionales</taxon>
        <taxon>Vibrionaceae</taxon>
        <taxon>Vibrio</taxon>
    </lineage>
</organism>
<dbReference type="InterPro" id="IPR021290">
    <property type="entry name" value="DUF2861"/>
</dbReference>
<gene>
    <name evidence="2" type="ORF">VTAP4600_B0433</name>
</gene>
<reference evidence="2 3" key="1">
    <citation type="submission" date="2017-10" db="EMBL/GenBank/DDBJ databases">
        <authorList>
            <person name="Banno H."/>
            <person name="Chua N.-H."/>
        </authorList>
    </citation>
    <scope>NUCLEOTIDE SEQUENCE [LARGE SCALE GENOMIC DNA]</scope>
    <source>
        <strain evidence="2">Vibrio tapetis CECT4600</strain>
    </source>
</reference>
<evidence type="ECO:0000313" key="2">
    <source>
        <dbReference type="EMBL" id="SON52044.1"/>
    </source>
</evidence>
<keyword evidence="3" id="KW-1185">Reference proteome</keyword>
<dbReference type="AlphaFoldDB" id="A0A2N8ZJE0"/>
<protein>
    <recommendedName>
        <fullName evidence="4">DUF2861 domain-containing protein</fullName>
    </recommendedName>
</protein>
<evidence type="ECO:0008006" key="4">
    <source>
        <dbReference type="Google" id="ProtNLM"/>
    </source>
</evidence>
<dbReference type="KEGG" id="vta:B0433"/>
<proteinExistence type="predicted"/>
<evidence type="ECO:0000256" key="1">
    <source>
        <dbReference type="SAM" id="SignalP"/>
    </source>
</evidence>
<keyword evidence="1" id="KW-0732">Signal</keyword>
<dbReference type="Pfam" id="PF11060">
    <property type="entry name" value="DUF2861"/>
    <property type="match status" value="1"/>
</dbReference>